<gene>
    <name evidence="2" type="ORF">BCR33DRAFT_802464</name>
</gene>
<evidence type="ECO:0008006" key="4">
    <source>
        <dbReference type="Google" id="ProtNLM"/>
    </source>
</evidence>
<evidence type="ECO:0000313" key="3">
    <source>
        <dbReference type="Proteomes" id="UP000193642"/>
    </source>
</evidence>
<evidence type="ECO:0000256" key="1">
    <source>
        <dbReference type="SAM" id="Phobius"/>
    </source>
</evidence>
<dbReference type="EMBL" id="MCGO01000100">
    <property type="protein sequence ID" value="ORY27720.1"/>
    <property type="molecule type" value="Genomic_DNA"/>
</dbReference>
<sequence>MLGMLELNDNPVAGSVRMFYAFIRALKLGYVLGATPANCPTDFSSVLDLSLGRFMASIFFSIAGIMQLKAHRSQMPKMMLATTASFVIFTFARRYLPTTEAAGIASFGVAVIANVMARWTNEIAVPFILAAMQYLGPGAVGVRGAAKVFQETSDGTTFGMDMIAMAMALAIGIFLANKLVFSLQPSLQAKWLDKAMTF</sequence>
<name>A0A1Y2AZJ2_9FUNG</name>
<dbReference type="AlphaFoldDB" id="A0A1Y2AZJ2"/>
<organism evidence="2 3">
    <name type="scientific">Rhizoclosmatium globosum</name>
    <dbReference type="NCBI Taxonomy" id="329046"/>
    <lineage>
        <taxon>Eukaryota</taxon>
        <taxon>Fungi</taxon>
        <taxon>Fungi incertae sedis</taxon>
        <taxon>Chytridiomycota</taxon>
        <taxon>Chytridiomycota incertae sedis</taxon>
        <taxon>Chytridiomycetes</taxon>
        <taxon>Chytridiales</taxon>
        <taxon>Chytriomycetaceae</taxon>
        <taxon>Rhizoclosmatium</taxon>
    </lineage>
</organism>
<keyword evidence="3" id="KW-1185">Reference proteome</keyword>
<feature type="transmembrane region" description="Helical" evidence="1">
    <location>
        <begin position="162"/>
        <end position="181"/>
    </location>
</feature>
<protein>
    <recommendedName>
        <fullName evidence="4">Threonine/Serine exporter ThrE domain-containing protein</fullName>
    </recommendedName>
</protein>
<keyword evidence="1" id="KW-0472">Membrane</keyword>
<dbReference type="InterPro" id="IPR051361">
    <property type="entry name" value="ThrE/Ser_Exporter"/>
</dbReference>
<evidence type="ECO:0000313" key="2">
    <source>
        <dbReference type="EMBL" id="ORY27720.1"/>
    </source>
</evidence>
<feature type="transmembrane region" description="Helical" evidence="1">
    <location>
        <begin position="101"/>
        <end position="117"/>
    </location>
</feature>
<reference evidence="2 3" key="1">
    <citation type="submission" date="2016-07" db="EMBL/GenBank/DDBJ databases">
        <title>Pervasive Adenine N6-methylation of Active Genes in Fungi.</title>
        <authorList>
            <consortium name="DOE Joint Genome Institute"/>
            <person name="Mondo S.J."/>
            <person name="Dannebaum R.O."/>
            <person name="Kuo R.C."/>
            <person name="Labutti K."/>
            <person name="Haridas S."/>
            <person name="Kuo A."/>
            <person name="Salamov A."/>
            <person name="Ahrendt S.R."/>
            <person name="Lipzen A."/>
            <person name="Sullivan W."/>
            <person name="Andreopoulos W.B."/>
            <person name="Clum A."/>
            <person name="Lindquist E."/>
            <person name="Daum C."/>
            <person name="Ramamoorthy G.K."/>
            <person name="Gryganskyi A."/>
            <person name="Culley D."/>
            <person name="Magnuson J.K."/>
            <person name="James T.Y."/>
            <person name="O'Malley M.A."/>
            <person name="Stajich J.E."/>
            <person name="Spatafora J.W."/>
            <person name="Visel A."/>
            <person name="Grigoriev I.V."/>
        </authorList>
    </citation>
    <scope>NUCLEOTIDE SEQUENCE [LARGE SCALE GENOMIC DNA]</scope>
    <source>
        <strain evidence="2 3">JEL800</strain>
    </source>
</reference>
<dbReference type="STRING" id="329046.A0A1Y2AZJ2"/>
<dbReference type="Proteomes" id="UP000193642">
    <property type="component" value="Unassembled WGS sequence"/>
</dbReference>
<feature type="transmembrane region" description="Helical" evidence="1">
    <location>
        <begin position="124"/>
        <end position="142"/>
    </location>
</feature>
<dbReference type="PANTHER" id="PTHR31082">
    <property type="entry name" value="PHEROMONE-REGULATED MEMBRANE PROTEIN 10"/>
    <property type="match status" value="1"/>
</dbReference>
<comment type="caution">
    <text evidence="2">The sequence shown here is derived from an EMBL/GenBank/DDBJ whole genome shotgun (WGS) entry which is preliminary data.</text>
</comment>
<keyword evidence="1" id="KW-0812">Transmembrane</keyword>
<proteinExistence type="predicted"/>
<dbReference type="PANTHER" id="PTHR31082:SF4">
    <property type="entry name" value="PHEROMONE-REGULATED MEMBRANE PROTEIN 10"/>
    <property type="match status" value="1"/>
</dbReference>
<keyword evidence="1" id="KW-1133">Transmembrane helix</keyword>
<dbReference type="OrthoDB" id="413008at2759"/>
<accession>A0A1Y2AZJ2</accession>